<reference evidence="1 2" key="1">
    <citation type="journal article" date="2016" name="Nat. Commun.">
        <title>Thousands of microbial genomes shed light on interconnected biogeochemical processes in an aquifer system.</title>
        <authorList>
            <person name="Anantharaman K."/>
            <person name="Brown C.T."/>
            <person name="Hug L.A."/>
            <person name="Sharon I."/>
            <person name="Castelle C.J."/>
            <person name="Probst A.J."/>
            <person name="Thomas B.C."/>
            <person name="Singh A."/>
            <person name="Wilkins M.J."/>
            <person name="Karaoz U."/>
            <person name="Brodie E.L."/>
            <person name="Williams K.H."/>
            <person name="Hubbard S.S."/>
            <person name="Banfield J.F."/>
        </authorList>
    </citation>
    <scope>NUCLEOTIDE SEQUENCE [LARGE SCALE GENOMIC DNA]</scope>
</reference>
<evidence type="ECO:0000313" key="1">
    <source>
        <dbReference type="EMBL" id="OGN31082.1"/>
    </source>
</evidence>
<sequence length="294" mass="29903">MSTTGTFTQTVGSATAAQFQNAAGTVTSLIVDTTNNRVGVNTTNPATVFEVQGTASASYFFTINTIQAGGTFAAASVAYSRFGAGTTGHGLAAADDILVSGLVEFDDNAFFDANVAIGGAPSTKFEVQGTASASYFFTVNTLQAGGTFGAASVAYSRFGIGTTGHSLAAADDILVSGLVEFDDNAFFDAKVSVSGNFETSGRIRAGTASHSFTGDLSVSSNFLVGSSTASQSSGLYTAEFGGGSTNTATVSILFGSSAASSKGTCFQMKNETGDWVYARVIGTTWTVNSLECNR</sequence>
<name>A0A1F8H091_9BACT</name>
<comment type="caution">
    <text evidence="1">The sequence shown here is derived from an EMBL/GenBank/DDBJ whole genome shotgun (WGS) entry which is preliminary data.</text>
</comment>
<protein>
    <submittedName>
        <fullName evidence="1">Uncharacterized protein</fullName>
    </submittedName>
</protein>
<dbReference type="EMBL" id="MGKT01000006">
    <property type="protein sequence ID" value="OGN31082.1"/>
    <property type="molecule type" value="Genomic_DNA"/>
</dbReference>
<evidence type="ECO:0000313" key="2">
    <source>
        <dbReference type="Proteomes" id="UP000177111"/>
    </source>
</evidence>
<proteinExistence type="predicted"/>
<gene>
    <name evidence="1" type="ORF">A3I96_02170</name>
</gene>
<accession>A0A1F8H091</accession>
<dbReference type="Proteomes" id="UP000177111">
    <property type="component" value="Unassembled WGS sequence"/>
</dbReference>
<dbReference type="AlphaFoldDB" id="A0A1F8H091"/>
<organism evidence="1 2">
    <name type="scientific">Candidatus Yanofskybacteria bacterium RIFCSPLOWO2_02_FULL_44_18</name>
    <dbReference type="NCBI Taxonomy" id="1802705"/>
    <lineage>
        <taxon>Bacteria</taxon>
        <taxon>Candidatus Yanofskyibacteriota</taxon>
    </lineage>
</organism>